<dbReference type="InterPro" id="IPR039994">
    <property type="entry name" value="NO66-like"/>
</dbReference>
<comment type="caution">
    <text evidence="5">The sequence shown here is derived from an EMBL/GenBank/DDBJ whole genome shotgun (WGS) entry which is preliminary data.</text>
</comment>
<dbReference type="PANTHER" id="PTHR13096:SF8">
    <property type="entry name" value="RIBOSOMAL OXYGENASE 1"/>
    <property type="match status" value="1"/>
</dbReference>
<feature type="domain" description="JmjC" evidence="4">
    <location>
        <begin position="98"/>
        <end position="226"/>
    </location>
</feature>
<comment type="cofactor">
    <cofactor evidence="1">
        <name>Fe(2+)</name>
        <dbReference type="ChEBI" id="CHEBI:29033"/>
    </cofactor>
</comment>
<proteinExistence type="predicted"/>
<protein>
    <recommendedName>
        <fullName evidence="4">JmjC domain-containing protein</fullName>
    </recommendedName>
</protein>
<name>A0A0F9NLC3_9ZZZZ</name>
<evidence type="ECO:0000256" key="3">
    <source>
        <dbReference type="ARBA" id="ARBA00023004"/>
    </source>
</evidence>
<dbReference type="SUPFAM" id="SSF51197">
    <property type="entry name" value="Clavaminate synthase-like"/>
    <property type="match status" value="1"/>
</dbReference>
<sequence length="393" mass="44966">MTAFFTTQLSYQQFLDEYWQKKPLLIRQAFPGLDPIISPEELAGLACHEDIESRLIEEDSDSGPWRCQHGPFTEDDFARLPEKNWTLLVQDMDKHVPELAAITRQFNFIPEWRKDDLMISYAPEGGSVGPHTDGYDVFLLQAKGTRRWQVGKEPIQNPELIDGLALKILADFEPEESWDLEPGDMLYLPPHIAHHGIALDACMTFSIGFRAPTQTELLDSLLHIASEQDSFGQQRYEDRDLQIPIHDNEIDQASLLRFRQTMIDCISQSDEWLTSAIGRLLTETKPSLEWLADELMNEDKDEVDFTSQFDAGMILKRNQYIRVAWASLGEDVLIFVAGEHNQIEKSITEFLQSITGYTSLTNQDWQKLQTNMAAISALSYLVSKGAWYWDSEG</sequence>
<accession>A0A0F9NLC3</accession>
<dbReference type="Pfam" id="PF08007">
    <property type="entry name" value="JmjC_2"/>
    <property type="match status" value="1"/>
</dbReference>
<dbReference type="GO" id="GO:0016706">
    <property type="term" value="F:2-oxoglutarate-dependent dioxygenase activity"/>
    <property type="evidence" value="ECO:0007669"/>
    <property type="project" value="TreeGrafter"/>
</dbReference>
<dbReference type="SMART" id="SM00558">
    <property type="entry name" value="JmjC"/>
    <property type="match status" value="1"/>
</dbReference>
<dbReference type="PROSITE" id="PS51184">
    <property type="entry name" value="JMJC"/>
    <property type="match status" value="1"/>
</dbReference>
<evidence type="ECO:0000256" key="1">
    <source>
        <dbReference type="ARBA" id="ARBA00001954"/>
    </source>
</evidence>
<dbReference type="AlphaFoldDB" id="A0A0F9NLC3"/>
<dbReference type="InterPro" id="IPR003347">
    <property type="entry name" value="JmjC_dom"/>
</dbReference>
<dbReference type="GO" id="GO:0046872">
    <property type="term" value="F:metal ion binding"/>
    <property type="evidence" value="ECO:0007669"/>
    <property type="project" value="UniProtKB-KW"/>
</dbReference>
<evidence type="ECO:0000256" key="2">
    <source>
        <dbReference type="ARBA" id="ARBA00022723"/>
    </source>
</evidence>
<evidence type="ECO:0000313" key="5">
    <source>
        <dbReference type="EMBL" id="KKN18749.1"/>
    </source>
</evidence>
<dbReference type="Gene3D" id="2.60.120.650">
    <property type="entry name" value="Cupin"/>
    <property type="match status" value="1"/>
</dbReference>
<gene>
    <name evidence="5" type="ORF">LCGC14_0952720</name>
</gene>
<dbReference type="PANTHER" id="PTHR13096">
    <property type="entry name" value="MINA53 MYC INDUCED NUCLEAR ANTIGEN"/>
    <property type="match status" value="1"/>
</dbReference>
<keyword evidence="2" id="KW-0479">Metal-binding</keyword>
<dbReference type="EMBL" id="LAZR01003399">
    <property type="protein sequence ID" value="KKN18749.1"/>
    <property type="molecule type" value="Genomic_DNA"/>
</dbReference>
<keyword evidence="3" id="KW-0408">Iron</keyword>
<evidence type="ECO:0000259" key="4">
    <source>
        <dbReference type="PROSITE" id="PS51184"/>
    </source>
</evidence>
<organism evidence="5">
    <name type="scientific">marine sediment metagenome</name>
    <dbReference type="NCBI Taxonomy" id="412755"/>
    <lineage>
        <taxon>unclassified sequences</taxon>
        <taxon>metagenomes</taxon>
        <taxon>ecological metagenomes</taxon>
    </lineage>
</organism>
<reference evidence="5" key="1">
    <citation type="journal article" date="2015" name="Nature">
        <title>Complex archaea that bridge the gap between prokaryotes and eukaryotes.</title>
        <authorList>
            <person name="Spang A."/>
            <person name="Saw J.H."/>
            <person name="Jorgensen S.L."/>
            <person name="Zaremba-Niedzwiedzka K."/>
            <person name="Martijn J."/>
            <person name="Lind A.E."/>
            <person name="van Eijk R."/>
            <person name="Schleper C."/>
            <person name="Guy L."/>
            <person name="Ettema T.J."/>
        </authorList>
    </citation>
    <scope>NUCLEOTIDE SEQUENCE</scope>
</reference>
<dbReference type="Gene3D" id="3.40.366.30">
    <property type="entry name" value="50S ribosomal protein L16 arginine hydroxylase, Chain A, Domain 2"/>
    <property type="match status" value="1"/>
</dbReference>